<dbReference type="SUPFAM" id="SSF103473">
    <property type="entry name" value="MFS general substrate transporter"/>
    <property type="match status" value="1"/>
</dbReference>
<feature type="transmembrane region" description="Helical" evidence="7">
    <location>
        <begin position="285"/>
        <end position="305"/>
    </location>
</feature>
<accession>A0AA96JD59</accession>
<feature type="transmembrane region" description="Helical" evidence="7">
    <location>
        <begin position="49"/>
        <end position="68"/>
    </location>
</feature>
<keyword evidence="5 7" id="KW-1133">Transmembrane helix</keyword>
<evidence type="ECO:0000256" key="1">
    <source>
        <dbReference type="ARBA" id="ARBA00004651"/>
    </source>
</evidence>
<dbReference type="EMBL" id="CP134879">
    <property type="protein sequence ID" value="WNM24329.1"/>
    <property type="molecule type" value="Genomic_DNA"/>
</dbReference>
<feature type="transmembrane region" description="Helical" evidence="7">
    <location>
        <begin position="345"/>
        <end position="368"/>
    </location>
</feature>
<evidence type="ECO:0000313" key="9">
    <source>
        <dbReference type="EMBL" id="WNM24329.1"/>
    </source>
</evidence>
<evidence type="ECO:0000256" key="7">
    <source>
        <dbReference type="SAM" id="Phobius"/>
    </source>
</evidence>
<dbReference type="EMBL" id="CP134880">
    <property type="protein sequence ID" value="WNM27151.1"/>
    <property type="molecule type" value="Genomic_DNA"/>
</dbReference>
<dbReference type="PROSITE" id="PS50850">
    <property type="entry name" value="MFS"/>
    <property type="match status" value="1"/>
</dbReference>
<evidence type="ECO:0000256" key="2">
    <source>
        <dbReference type="ARBA" id="ARBA00022448"/>
    </source>
</evidence>
<keyword evidence="6 7" id="KW-0472">Membrane</keyword>
<gene>
    <name evidence="9" type="ORF">RN606_13340</name>
    <name evidence="10" type="ORF">RN607_13245</name>
</gene>
<dbReference type="AlphaFoldDB" id="A0AA96JCP8"/>
<evidence type="ECO:0000259" key="8">
    <source>
        <dbReference type="PROSITE" id="PS50850"/>
    </source>
</evidence>
<dbReference type="Proteomes" id="UP001304125">
    <property type="component" value="Chromosome"/>
</dbReference>
<dbReference type="InterPro" id="IPR010290">
    <property type="entry name" value="TM_effector"/>
</dbReference>
<keyword evidence="4 7" id="KW-0812">Transmembrane</keyword>
<dbReference type="InterPro" id="IPR036259">
    <property type="entry name" value="MFS_trans_sf"/>
</dbReference>
<dbReference type="RefSeq" id="WP_313497935.1">
    <property type="nucleotide sequence ID" value="NZ_CP134879.1"/>
</dbReference>
<feature type="transmembrane region" description="Helical" evidence="7">
    <location>
        <begin position="12"/>
        <end position="29"/>
    </location>
</feature>
<evidence type="ECO:0000256" key="6">
    <source>
        <dbReference type="ARBA" id="ARBA00023136"/>
    </source>
</evidence>
<evidence type="ECO:0000313" key="11">
    <source>
        <dbReference type="Proteomes" id="UP001304125"/>
    </source>
</evidence>
<keyword evidence="11" id="KW-1185">Reference proteome</keyword>
<organism evidence="10">
    <name type="scientific">Demequina capsici</name>
    <dbReference type="NCBI Taxonomy" id="3075620"/>
    <lineage>
        <taxon>Bacteria</taxon>
        <taxon>Bacillati</taxon>
        <taxon>Actinomycetota</taxon>
        <taxon>Actinomycetes</taxon>
        <taxon>Micrococcales</taxon>
        <taxon>Demequinaceae</taxon>
        <taxon>Demequina</taxon>
    </lineage>
</organism>
<dbReference type="CDD" id="cd06173">
    <property type="entry name" value="MFS_MefA_like"/>
    <property type="match status" value="1"/>
</dbReference>
<feature type="domain" description="Major facilitator superfamily (MFS) profile" evidence="8">
    <location>
        <begin position="4"/>
        <end position="399"/>
    </location>
</feature>
<reference evidence="10 11" key="1">
    <citation type="submission" date="2023-09" db="EMBL/GenBank/DDBJ databases">
        <title>Demequina sp. a novel bacteria isolated from Capsicum annuum.</title>
        <authorList>
            <person name="Humaira Z."/>
            <person name="Lee J."/>
            <person name="Cho D."/>
        </authorList>
    </citation>
    <scope>NUCLEOTIDE SEQUENCE</scope>
    <source>
        <strain evidence="9 11">OYTSA14</strain>
        <strain evidence="10">PMTSA13</strain>
    </source>
</reference>
<evidence type="ECO:0000256" key="3">
    <source>
        <dbReference type="ARBA" id="ARBA00022475"/>
    </source>
</evidence>
<dbReference type="Pfam" id="PF05977">
    <property type="entry name" value="MFS_3"/>
    <property type="match status" value="1"/>
</dbReference>
<keyword evidence="2" id="KW-0813">Transport</keyword>
<feature type="transmembrane region" description="Helical" evidence="7">
    <location>
        <begin position="223"/>
        <end position="247"/>
    </location>
</feature>
<evidence type="ECO:0000256" key="5">
    <source>
        <dbReference type="ARBA" id="ARBA00022989"/>
    </source>
</evidence>
<evidence type="ECO:0000256" key="4">
    <source>
        <dbReference type="ARBA" id="ARBA00022692"/>
    </source>
</evidence>
<dbReference type="Gene3D" id="1.20.1250.20">
    <property type="entry name" value="MFS general substrate transporter like domains"/>
    <property type="match status" value="1"/>
</dbReference>
<protein>
    <submittedName>
        <fullName evidence="10">MFS transporter</fullName>
    </submittedName>
</protein>
<dbReference type="GO" id="GO:0005886">
    <property type="term" value="C:plasma membrane"/>
    <property type="evidence" value="ECO:0007669"/>
    <property type="project" value="UniProtKB-SubCell"/>
</dbReference>
<feature type="transmembrane region" description="Helical" evidence="7">
    <location>
        <begin position="374"/>
        <end position="396"/>
    </location>
</feature>
<dbReference type="InterPro" id="IPR020846">
    <property type="entry name" value="MFS_dom"/>
</dbReference>
<feature type="transmembrane region" description="Helical" evidence="7">
    <location>
        <begin position="173"/>
        <end position="192"/>
    </location>
</feature>
<feature type="transmembrane region" description="Helical" evidence="7">
    <location>
        <begin position="259"/>
        <end position="278"/>
    </location>
</feature>
<sequence length="433" mass="46246">MNRTFSSLGIRNYRLWFAGAVVSNIGTWMQRIAQDWVVLTVLTDNSGFAVGVTTALQFLPFLLIGPWTGVLADRVDHRKLLLVTQVVGAALSVGLGAIVLSGHAQLWHVYAFALGLGFMTAFDNPARQAFVSDLVPASHLSNAVGLNSASFNAARLIGPGLAGLLIAWIGSGWVFLLNGFTFLATIIALLLMRSDEFERQRRAPRGPGQVLEGVRYVRSRPDIIAILVVVGVVGMLGLNFQLTSAMMARVEFGRGPGEYGVLGSILAIGSLGGALLAARRRQPTLKLVVIAAFGFGAANSLLALMPTFWTFAIAGIPVGFAALTMITAANATVQTTTEPSMRGRVLALYMMVFMGTTPIGSPIVGWVGEQYGPRWAIGIGAIASLIVATAVGLWSARRWNVVLELQVRRPFVRFGRGLAPEAEPIADIETTQT</sequence>
<keyword evidence="3" id="KW-1003">Cell membrane</keyword>
<dbReference type="Proteomes" id="UP001303408">
    <property type="component" value="Chromosome"/>
</dbReference>
<dbReference type="PANTHER" id="PTHR23513">
    <property type="entry name" value="INTEGRAL MEMBRANE EFFLUX PROTEIN-RELATED"/>
    <property type="match status" value="1"/>
</dbReference>
<feature type="transmembrane region" description="Helical" evidence="7">
    <location>
        <begin position="80"/>
        <end position="100"/>
    </location>
</feature>
<accession>A0AA96JCP8</accession>
<name>A0AA96JCP8_9MICO</name>
<comment type="subcellular location">
    <subcellularLocation>
        <location evidence="1">Cell membrane</location>
        <topology evidence="1">Multi-pass membrane protein</topology>
    </subcellularLocation>
</comment>
<evidence type="ECO:0000313" key="10">
    <source>
        <dbReference type="EMBL" id="WNM27151.1"/>
    </source>
</evidence>
<dbReference type="PANTHER" id="PTHR23513:SF11">
    <property type="entry name" value="STAPHYLOFERRIN A TRANSPORTER"/>
    <property type="match status" value="1"/>
</dbReference>
<proteinExistence type="predicted"/>
<feature type="transmembrane region" description="Helical" evidence="7">
    <location>
        <begin position="311"/>
        <end position="333"/>
    </location>
</feature>
<dbReference type="KEGG" id="dcp:RN607_13245"/>
<dbReference type="GO" id="GO:0022857">
    <property type="term" value="F:transmembrane transporter activity"/>
    <property type="evidence" value="ECO:0007669"/>
    <property type="project" value="InterPro"/>
</dbReference>